<dbReference type="InterPro" id="IPR023614">
    <property type="entry name" value="Porin_dom_sf"/>
</dbReference>
<evidence type="ECO:0000256" key="3">
    <source>
        <dbReference type="ARBA" id="ARBA00022448"/>
    </source>
</evidence>
<dbReference type="InterPro" id="IPR050298">
    <property type="entry name" value="Gram-neg_bact_OMP"/>
</dbReference>
<dbReference type="InterPro" id="IPR001702">
    <property type="entry name" value="Porin_Gram-ve"/>
</dbReference>
<evidence type="ECO:0000256" key="2">
    <source>
        <dbReference type="ARBA" id="ARBA00011233"/>
    </source>
</evidence>
<dbReference type="EMBL" id="CP013729">
    <property type="protein sequence ID" value="ALV08906.1"/>
    <property type="molecule type" value="Genomic_DNA"/>
</dbReference>
<dbReference type="GO" id="GO:0034220">
    <property type="term" value="P:monoatomic ion transmembrane transport"/>
    <property type="evidence" value="ECO:0007669"/>
    <property type="project" value="InterPro"/>
</dbReference>
<evidence type="ECO:0000256" key="10">
    <source>
        <dbReference type="ARBA" id="ARBA00023237"/>
    </source>
</evidence>
<dbReference type="InterPro" id="IPR002299">
    <property type="entry name" value="Porin_Neis"/>
</dbReference>
<keyword evidence="8" id="KW-0626">Porin</keyword>
<proteinExistence type="predicted"/>
<dbReference type="Gene3D" id="2.40.160.10">
    <property type="entry name" value="Porin"/>
    <property type="match status" value="1"/>
</dbReference>
<dbReference type="PRINTS" id="PR00182">
    <property type="entry name" value="ECOLNEIPORIN"/>
</dbReference>
<organism evidence="11 12">
    <name type="scientific">Roseateles depolymerans</name>
    <dbReference type="NCBI Taxonomy" id="76731"/>
    <lineage>
        <taxon>Bacteria</taxon>
        <taxon>Pseudomonadati</taxon>
        <taxon>Pseudomonadota</taxon>
        <taxon>Betaproteobacteria</taxon>
        <taxon>Burkholderiales</taxon>
        <taxon>Sphaerotilaceae</taxon>
        <taxon>Roseateles</taxon>
    </lineage>
</organism>
<comment type="subcellular location">
    <subcellularLocation>
        <location evidence="1">Cell outer membrane</location>
        <topology evidence="1">Multi-pass membrane protein</topology>
    </subcellularLocation>
</comment>
<dbReference type="GO" id="GO:0015288">
    <property type="term" value="F:porin activity"/>
    <property type="evidence" value="ECO:0007669"/>
    <property type="project" value="UniProtKB-KW"/>
</dbReference>
<dbReference type="PRINTS" id="PR00184">
    <property type="entry name" value="NEISSPPORIN"/>
</dbReference>
<dbReference type="PANTHER" id="PTHR34501:SF9">
    <property type="entry name" value="MAJOR OUTER MEMBRANE PROTEIN P.IA"/>
    <property type="match status" value="1"/>
</dbReference>
<keyword evidence="10" id="KW-0998">Cell outer membrane</keyword>
<dbReference type="SUPFAM" id="SSF56935">
    <property type="entry name" value="Porins"/>
    <property type="match status" value="1"/>
</dbReference>
<dbReference type="InterPro" id="IPR033900">
    <property type="entry name" value="Gram_neg_porin_domain"/>
</dbReference>
<evidence type="ECO:0000256" key="7">
    <source>
        <dbReference type="ARBA" id="ARBA00023065"/>
    </source>
</evidence>
<evidence type="ECO:0000256" key="1">
    <source>
        <dbReference type="ARBA" id="ARBA00004571"/>
    </source>
</evidence>
<comment type="subunit">
    <text evidence="2">Homotrimer.</text>
</comment>
<reference evidence="11 12" key="1">
    <citation type="submission" date="2015-12" db="EMBL/GenBank/DDBJ databases">
        <title>Complete genome of Roseateles depolymerans KCTC 42856.</title>
        <authorList>
            <person name="Kim K.M."/>
        </authorList>
    </citation>
    <scope>NUCLEOTIDE SEQUENCE [LARGE SCALE GENOMIC DNA]</scope>
    <source>
        <strain evidence="11 12">KCTC 42856</strain>
    </source>
</reference>
<dbReference type="PANTHER" id="PTHR34501">
    <property type="entry name" value="PROTEIN YDDL-RELATED"/>
    <property type="match status" value="1"/>
</dbReference>
<dbReference type="GO" id="GO:0046930">
    <property type="term" value="C:pore complex"/>
    <property type="evidence" value="ECO:0007669"/>
    <property type="project" value="UniProtKB-KW"/>
</dbReference>
<evidence type="ECO:0000256" key="4">
    <source>
        <dbReference type="ARBA" id="ARBA00022452"/>
    </source>
</evidence>
<sequence precursor="true">MRATHFYTAHTLQYALRAIRDNFLQQMKVNMKKIALAAAVAALSAPAFAQSSVTLWGRINTTMESQKVGNGDRVSVLQNNASRLGFKGTEDLGGGLKASFALEHGLNADNGAATGGTQFWNREASVQLAGDFGAVRLGRWTNGSYYATADYVSMHNHDTGTSSDALYSGVGFFTPNGNPQSNKVAYFTPNLQGFNAEIALHAGEGVDKRAYDVALNYDQGPLHLGAGYTKQGSANQYAVRALYELGPFTFGGYVQREDSGTPQSIGAKETRTIGRLSGMYTVGQSEFHLNVGGTKAGGYSFNGGRNGGKQYTLGYNYNLSKRTKVYGFYTAIDATTANKADDFNSFAVGIRHNF</sequence>
<dbReference type="GO" id="GO:0009279">
    <property type="term" value="C:cell outer membrane"/>
    <property type="evidence" value="ECO:0007669"/>
    <property type="project" value="UniProtKB-SubCell"/>
</dbReference>
<evidence type="ECO:0000256" key="8">
    <source>
        <dbReference type="ARBA" id="ARBA00023114"/>
    </source>
</evidence>
<keyword evidence="9" id="KW-0472">Membrane</keyword>
<dbReference type="STRING" id="76731.RD2015_4465"/>
<dbReference type="CDD" id="cd00342">
    <property type="entry name" value="gram_neg_porins"/>
    <property type="match status" value="1"/>
</dbReference>
<keyword evidence="12" id="KW-1185">Reference proteome</keyword>
<keyword evidence="7" id="KW-0406">Ion transport</keyword>
<evidence type="ECO:0000313" key="11">
    <source>
        <dbReference type="EMBL" id="ALV08906.1"/>
    </source>
</evidence>
<keyword evidence="3" id="KW-0813">Transport</keyword>
<dbReference type="KEGG" id="rdp:RD2015_4465"/>
<dbReference type="AlphaFoldDB" id="A0A0U3MX06"/>
<accession>A0A0U3MX06</accession>
<protein>
    <submittedName>
        <fullName evidence="11">Porin, Gram-negative type</fullName>
    </submittedName>
</protein>
<dbReference type="Proteomes" id="UP000060699">
    <property type="component" value="Chromosome"/>
</dbReference>
<evidence type="ECO:0000256" key="6">
    <source>
        <dbReference type="ARBA" id="ARBA00022729"/>
    </source>
</evidence>
<evidence type="ECO:0000256" key="5">
    <source>
        <dbReference type="ARBA" id="ARBA00022692"/>
    </source>
</evidence>
<keyword evidence="5" id="KW-0812">Transmembrane</keyword>
<gene>
    <name evidence="11" type="ORF">RD2015_4465</name>
</gene>
<keyword evidence="6" id="KW-0732">Signal</keyword>
<evidence type="ECO:0000313" key="12">
    <source>
        <dbReference type="Proteomes" id="UP000060699"/>
    </source>
</evidence>
<evidence type="ECO:0000256" key="9">
    <source>
        <dbReference type="ARBA" id="ARBA00023136"/>
    </source>
</evidence>
<dbReference type="PATRIC" id="fig|76731.3.peg.4573"/>
<name>A0A0U3MX06_9BURK</name>
<dbReference type="Pfam" id="PF13609">
    <property type="entry name" value="Porin_4"/>
    <property type="match status" value="1"/>
</dbReference>
<keyword evidence="4" id="KW-1134">Transmembrane beta strand</keyword>